<keyword evidence="1" id="KW-0472">Membrane</keyword>
<accession>A0A1M5X4S3</accession>
<evidence type="ECO:0000256" key="1">
    <source>
        <dbReference type="SAM" id="Phobius"/>
    </source>
</evidence>
<feature type="transmembrane region" description="Helical" evidence="1">
    <location>
        <begin position="182"/>
        <end position="198"/>
    </location>
</feature>
<feature type="transmembrane region" description="Helical" evidence="1">
    <location>
        <begin position="278"/>
        <end position="296"/>
    </location>
</feature>
<sequence>MANIFKNKDNQVRSGWKILITFATIFISSLIVSMIFGIVYTIKIMASYGGNINPMEIEEMIVSNDFINTSMNILQTVITILGVILFWKVFDKRPIKDLGLTNPFKSIKKLSGGLFFGIISITLVFVVLLLSGQIQVVNKFSEPNFTKWIIIDLFLFILVGINEEFFARGYCMTVLKQTKNKWVIILVPALIFSGMHLLNPNKSYLGLANIFLVGILFAIMFLKSGNLWMPIGYHITWNYFQGTIYGMNVSGLDIHGIYSTKVLSPNIMNGGAFGPEGGLIATAVIILGIIYMVKFYEEKEQKVVVGTTNI</sequence>
<evidence type="ECO:0000313" key="4">
    <source>
        <dbReference type="Proteomes" id="UP000184447"/>
    </source>
</evidence>
<reference evidence="3 4" key="1">
    <citation type="submission" date="2016-11" db="EMBL/GenBank/DDBJ databases">
        <authorList>
            <person name="Jaros S."/>
            <person name="Januszkiewicz K."/>
            <person name="Wedrychowicz H."/>
        </authorList>
    </citation>
    <scope>NUCLEOTIDE SEQUENCE [LARGE SCALE GENOMIC DNA]</scope>
    <source>
        <strain evidence="3 4">DSM 8605</strain>
    </source>
</reference>
<dbReference type="RefSeq" id="WP_084133632.1">
    <property type="nucleotide sequence ID" value="NZ_FQXM01000023.1"/>
</dbReference>
<dbReference type="InterPro" id="IPR003675">
    <property type="entry name" value="Rce1/LyrA-like_dom"/>
</dbReference>
<feature type="transmembrane region" description="Helical" evidence="1">
    <location>
        <begin position="145"/>
        <end position="161"/>
    </location>
</feature>
<dbReference type="GO" id="GO:0080120">
    <property type="term" value="P:CAAX-box protein maturation"/>
    <property type="evidence" value="ECO:0007669"/>
    <property type="project" value="UniProtKB-ARBA"/>
</dbReference>
<dbReference type="PANTHER" id="PTHR39430:SF1">
    <property type="entry name" value="PROTEASE"/>
    <property type="match status" value="1"/>
</dbReference>
<dbReference type="STRING" id="1121316.SAMN02745207_03356"/>
<keyword evidence="1" id="KW-1133">Transmembrane helix</keyword>
<feature type="domain" description="CAAX prenyl protease 2/Lysostaphin resistance protein A-like" evidence="2">
    <location>
        <begin position="149"/>
        <end position="240"/>
    </location>
</feature>
<feature type="transmembrane region" description="Helical" evidence="1">
    <location>
        <begin position="237"/>
        <end position="258"/>
    </location>
</feature>
<keyword evidence="1" id="KW-0812">Transmembrane</keyword>
<keyword evidence="4" id="KW-1185">Reference proteome</keyword>
<evidence type="ECO:0000313" key="3">
    <source>
        <dbReference type="EMBL" id="SHH94806.1"/>
    </source>
</evidence>
<feature type="transmembrane region" description="Helical" evidence="1">
    <location>
        <begin position="66"/>
        <end position="90"/>
    </location>
</feature>
<protein>
    <recommendedName>
        <fullName evidence="2">CAAX prenyl protease 2/Lysostaphin resistance protein A-like domain-containing protein</fullName>
    </recommendedName>
</protein>
<feature type="transmembrane region" description="Helical" evidence="1">
    <location>
        <begin position="204"/>
        <end position="225"/>
    </location>
</feature>
<dbReference type="PANTHER" id="PTHR39430">
    <property type="entry name" value="MEMBRANE-ASSOCIATED PROTEASE-RELATED"/>
    <property type="match status" value="1"/>
</dbReference>
<gene>
    <name evidence="3" type="ORF">SAMN02745207_03356</name>
</gene>
<feature type="transmembrane region" description="Helical" evidence="1">
    <location>
        <begin position="110"/>
        <end position="133"/>
    </location>
</feature>
<name>A0A1M5X4S3_9CLOT</name>
<dbReference type="GO" id="GO:0004175">
    <property type="term" value="F:endopeptidase activity"/>
    <property type="evidence" value="ECO:0007669"/>
    <property type="project" value="UniProtKB-ARBA"/>
</dbReference>
<evidence type="ECO:0000259" key="2">
    <source>
        <dbReference type="Pfam" id="PF02517"/>
    </source>
</evidence>
<dbReference type="EMBL" id="FQXM01000023">
    <property type="protein sequence ID" value="SHH94806.1"/>
    <property type="molecule type" value="Genomic_DNA"/>
</dbReference>
<dbReference type="OrthoDB" id="324900at2"/>
<dbReference type="AlphaFoldDB" id="A0A1M5X4S3"/>
<proteinExistence type="predicted"/>
<dbReference type="Pfam" id="PF02517">
    <property type="entry name" value="Rce1-like"/>
    <property type="match status" value="1"/>
</dbReference>
<organism evidence="3 4">
    <name type="scientific">Clostridium grantii DSM 8605</name>
    <dbReference type="NCBI Taxonomy" id="1121316"/>
    <lineage>
        <taxon>Bacteria</taxon>
        <taxon>Bacillati</taxon>
        <taxon>Bacillota</taxon>
        <taxon>Clostridia</taxon>
        <taxon>Eubacteriales</taxon>
        <taxon>Clostridiaceae</taxon>
        <taxon>Clostridium</taxon>
    </lineage>
</organism>
<feature type="transmembrane region" description="Helical" evidence="1">
    <location>
        <begin position="20"/>
        <end position="46"/>
    </location>
</feature>
<dbReference type="Proteomes" id="UP000184447">
    <property type="component" value="Unassembled WGS sequence"/>
</dbReference>